<dbReference type="Gene3D" id="3.40.1160.10">
    <property type="entry name" value="Acetylglutamate kinase-like"/>
    <property type="match status" value="1"/>
</dbReference>
<reference evidence="5" key="1">
    <citation type="submission" date="2018-05" db="EMBL/GenBank/DDBJ databases">
        <authorList>
            <person name="Lanie J.A."/>
            <person name="Ng W.-L."/>
            <person name="Kazmierczak K.M."/>
            <person name="Andrzejewski T.M."/>
            <person name="Davidsen T.M."/>
            <person name="Wayne K.J."/>
            <person name="Tettelin H."/>
            <person name="Glass J.I."/>
            <person name="Rusch D."/>
            <person name="Podicherti R."/>
            <person name="Tsui H.-C.T."/>
            <person name="Winkler M.E."/>
        </authorList>
    </citation>
    <scope>NUCLEOTIDE SEQUENCE</scope>
</reference>
<dbReference type="PANTHER" id="PTHR30409">
    <property type="entry name" value="CARBAMATE KINASE"/>
    <property type="match status" value="1"/>
</dbReference>
<dbReference type="AlphaFoldDB" id="A0A381X3V2"/>
<comment type="similarity">
    <text evidence="1">Belongs to the carbamate kinase family.</text>
</comment>
<dbReference type="NCBIfam" id="NF009007">
    <property type="entry name" value="PRK12352.1"/>
    <property type="match status" value="1"/>
</dbReference>
<dbReference type="InterPro" id="IPR003964">
    <property type="entry name" value="Carb_kinase"/>
</dbReference>
<protein>
    <recommendedName>
        <fullName evidence="4">Aspartate/glutamate/uridylate kinase domain-containing protein</fullName>
    </recommendedName>
</protein>
<evidence type="ECO:0000256" key="1">
    <source>
        <dbReference type="ARBA" id="ARBA00011066"/>
    </source>
</evidence>
<sequence>MINVDEKYQNGSKKKVVIAIGGNAILQKDQIGTYEEQRENIKKTAKNIASIVLGKHQYKISAITHGNGPQVGNMLLQQEFTMNVPSLPMHAVVAMTQGQIGYMLQQALQNEFIKLKKNKRVVSLITQTLVSKKDLKLTETYPTKPIGPFLTEFETKKLRNNASHIFKKVKPTGTKTWRRVVSSPKPLEIVELDILKEFVEDSCLLIASGGGGIPVIKNGDGFEGVDCVVDKDHIASLLAKSIHASVLLLLTDIDKVKLNYGKSNESDLDVITVKTAKKLLKEEQFLEGSMKPKIQASVDFLESGGDVAIITSFDHALVALNGKAGTIISKN</sequence>
<accession>A0A381X3V2</accession>
<evidence type="ECO:0000259" key="4">
    <source>
        <dbReference type="Pfam" id="PF00696"/>
    </source>
</evidence>
<dbReference type="PRINTS" id="PR01469">
    <property type="entry name" value="CARBMTKINASE"/>
</dbReference>
<evidence type="ECO:0000256" key="3">
    <source>
        <dbReference type="ARBA" id="ARBA00022777"/>
    </source>
</evidence>
<dbReference type="GO" id="GO:0005829">
    <property type="term" value="C:cytosol"/>
    <property type="evidence" value="ECO:0007669"/>
    <property type="project" value="TreeGrafter"/>
</dbReference>
<dbReference type="FunFam" id="3.40.1160.10:FF:000007">
    <property type="entry name" value="Carbamate kinase"/>
    <property type="match status" value="1"/>
</dbReference>
<dbReference type="PANTHER" id="PTHR30409:SF1">
    <property type="entry name" value="CARBAMATE KINASE-RELATED"/>
    <property type="match status" value="1"/>
</dbReference>
<feature type="domain" description="Aspartate/glutamate/uridylate kinase" evidence="4">
    <location>
        <begin position="14"/>
        <end position="311"/>
    </location>
</feature>
<organism evidence="5">
    <name type="scientific">marine metagenome</name>
    <dbReference type="NCBI Taxonomy" id="408172"/>
    <lineage>
        <taxon>unclassified sequences</taxon>
        <taxon>metagenomes</taxon>
        <taxon>ecological metagenomes</taxon>
    </lineage>
</organism>
<dbReference type="Pfam" id="PF00696">
    <property type="entry name" value="AA_kinase"/>
    <property type="match status" value="1"/>
</dbReference>
<dbReference type="CDD" id="cd04235">
    <property type="entry name" value="AAK_CK"/>
    <property type="match status" value="1"/>
</dbReference>
<name>A0A381X3V2_9ZZZZ</name>
<keyword evidence="3" id="KW-0418">Kinase</keyword>
<dbReference type="InterPro" id="IPR036393">
    <property type="entry name" value="AceGlu_kinase-like_sf"/>
</dbReference>
<gene>
    <name evidence="5" type="ORF">METZ01_LOCUS112259</name>
</gene>
<evidence type="ECO:0000313" key="5">
    <source>
        <dbReference type="EMBL" id="SVA59405.1"/>
    </source>
</evidence>
<evidence type="ECO:0000256" key="2">
    <source>
        <dbReference type="ARBA" id="ARBA00022679"/>
    </source>
</evidence>
<dbReference type="PIRSF" id="PIRSF000723">
    <property type="entry name" value="Carbamate_kin"/>
    <property type="match status" value="1"/>
</dbReference>
<keyword evidence="2" id="KW-0808">Transferase</keyword>
<dbReference type="SUPFAM" id="SSF53633">
    <property type="entry name" value="Carbamate kinase-like"/>
    <property type="match status" value="1"/>
</dbReference>
<proteinExistence type="inferred from homology"/>
<dbReference type="InterPro" id="IPR001048">
    <property type="entry name" value="Asp/Glu/Uridylate_kinase"/>
</dbReference>
<dbReference type="EMBL" id="UINC01013811">
    <property type="protein sequence ID" value="SVA59405.1"/>
    <property type="molecule type" value="Genomic_DNA"/>
</dbReference>
<dbReference type="GO" id="GO:0008804">
    <property type="term" value="F:carbamate kinase activity"/>
    <property type="evidence" value="ECO:0007669"/>
    <property type="project" value="InterPro"/>
</dbReference>
<dbReference type="GO" id="GO:0019546">
    <property type="term" value="P:L-arginine deiminase pathway"/>
    <property type="evidence" value="ECO:0007669"/>
    <property type="project" value="TreeGrafter"/>
</dbReference>